<keyword evidence="1" id="KW-0472">Membrane</keyword>
<reference evidence="2 3" key="1">
    <citation type="submission" date="2019-03" db="EMBL/GenBank/DDBJ databases">
        <title>Genomic Encyclopedia of Type Strains, Phase IV (KMG-IV): sequencing the most valuable type-strain genomes for metagenomic binning, comparative biology and taxonomic classification.</title>
        <authorList>
            <person name="Goeker M."/>
        </authorList>
    </citation>
    <scope>NUCLEOTIDE SEQUENCE [LARGE SCALE GENOMIC DNA]</scope>
    <source>
        <strain evidence="2 3">DSM 21944</strain>
    </source>
</reference>
<dbReference type="EMBL" id="SMAF01000016">
    <property type="protein sequence ID" value="TCS96148.1"/>
    <property type="molecule type" value="Genomic_DNA"/>
</dbReference>
<proteinExistence type="predicted"/>
<feature type="transmembrane region" description="Helical" evidence="1">
    <location>
        <begin position="82"/>
        <end position="104"/>
    </location>
</feature>
<protein>
    <submittedName>
        <fullName evidence="2">Uncharacterized protein</fullName>
    </submittedName>
</protein>
<keyword evidence="3" id="KW-1185">Reference proteome</keyword>
<keyword evidence="1" id="KW-1133">Transmembrane helix</keyword>
<evidence type="ECO:0000256" key="1">
    <source>
        <dbReference type="SAM" id="Phobius"/>
    </source>
</evidence>
<gene>
    <name evidence="2" type="ORF">EDC25_1162</name>
</gene>
<dbReference type="Proteomes" id="UP000294599">
    <property type="component" value="Unassembled WGS sequence"/>
</dbReference>
<feature type="transmembrane region" description="Helical" evidence="1">
    <location>
        <begin position="110"/>
        <end position="127"/>
    </location>
</feature>
<evidence type="ECO:0000313" key="2">
    <source>
        <dbReference type="EMBL" id="TCS96148.1"/>
    </source>
</evidence>
<dbReference type="AlphaFoldDB" id="A0A4R3LA85"/>
<comment type="caution">
    <text evidence="2">The sequence shown here is derived from an EMBL/GenBank/DDBJ whole genome shotgun (WGS) entry which is preliminary data.</text>
</comment>
<keyword evidence="1" id="KW-0812">Transmembrane</keyword>
<organism evidence="2 3">
    <name type="scientific">Pseudofulvimonas gallinarii</name>
    <dbReference type="NCBI Taxonomy" id="634155"/>
    <lineage>
        <taxon>Bacteria</taxon>
        <taxon>Pseudomonadati</taxon>
        <taxon>Pseudomonadota</taxon>
        <taxon>Gammaproteobacteria</taxon>
        <taxon>Lysobacterales</taxon>
        <taxon>Rhodanobacteraceae</taxon>
        <taxon>Pseudofulvimonas</taxon>
    </lineage>
</organism>
<sequence>MNSATASSRLERPALAVVWAGAGLGLAAWVAMSGWRLRALLVLQGVDWLALAALVGTLSVGALALSAALASQWRHVSTLAQIVTWPFTAFSAWALVWFGLAFMSTPGGPSLVPVSIAVAGLYVAHRTRRISGAISMRGRSRTEAETG</sequence>
<feature type="transmembrane region" description="Helical" evidence="1">
    <location>
        <begin position="48"/>
        <end position="70"/>
    </location>
</feature>
<accession>A0A4R3LA85</accession>
<feature type="transmembrane region" description="Helical" evidence="1">
    <location>
        <begin position="12"/>
        <end position="32"/>
    </location>
</feature>
<name>A0A4R3LA85_9GAMM</name>
<evidence type="ECO:0000313" key="3">
    <source>
        <dbReference type="Proteomes" id="UP000294599"/>
    </source>
</evidence>